<dbReference type="WBParaSite" id="TCNE_0001201801-mRNA-1">
    <property type="protein sequence ID" value="TCNE_0001201801-mRNA-1"/>
    <property type="gene ID" value="TCNE_0001201801"/>
</dbReference>
<dbReference type="AlphaFoldDB" id="A0A183UU48"/>
<reference evidence="1 2" key="2">
    <citation type="submission" date="2018-11" db="EMBL/GenBank/DDBJ databases">
        <authorList>
            <consortium name="Pathogen Informatics"/>
        </authorList>
    </citation>
    <scope>NUCLEOTIDE SEQUENCE [LARGE SCALE GENOMIC DNA]</scope>
</reference>
<dbReference type="Proteomes" id="UP000050794">
    <property type="component" value="Unassembled WGS sequence"/>
</dbReference>
<sequence>MEYARKVRKTEGRKVEAYQADFGSLFPVYTRKRQTPLPAKLLFGDKALIKDAHNPLLLRRQMDAEVCEDDGFYCEDPSTPQSPVAHSLQLLALKNPFWPRAVSYMFSITIPDKPGDESGENSAQSPVIIGTFPLPTQQSAMLDSLTSTVIMHHCHLSSTTIFKYGVVHLVTFLSAGNYAAAMCAIDEDLRFMSNAQRHQSWLLNRLFEVKSLRDRKGFSRNTFSPVIPLQKTIAYEKKLAEVGIRNGLMYGVSIRPRCSLQIGPLTVVSSVGAESAAGEVINASEVLLKYAFWLAITGKLTAKTNVYDRLRQWFPESGSKIASEIGSTTKVTDLELRNFDVLFNILHNDMNETCALNNEMAKFIAKFKPASTSKKFAD</sequence>
<proteinExistence type="predicted"/>
<reference evidence="3" key="1">
    <citation type="submission" date="2016-06" db="UniProtKB">
        <authorList>
            <consortium name="WormBaseParasite"/>
        </authorList>
    </citation>
    <scope>IDENTIFICATION</scope>
</reference>
<keyword evidence="2" id="KW-1185">Reference proteome</keyword>
<evidence type="ECO:0000313" key="3">
    <source>
        <dbReference type="WBParaSite" id="TCNE_0001201801-mRNA-1"/>
    </source>
</evidence>
<gene>
    <name evidence="1" type="ORF">TCNE_LOCUS12018</name>
</gene>
<accession>A0A183UU48</accession>
<protein>
    <submittedName>
        <fullName evidence="3">Polyprotein</fullName>
    </submittedName>
</protein>
<name>A0A183UU48_TOXCA</name>
<dbReference type="EMBL" id="UYWY01021081">
    <property type="protein sequence ID" value="VDM43339.1"/>
    <property type="molecule type" value="Genomic_DNA"/>
</dbReference>
<evidence type="ECO:0000313" key="1">
    <source>
        <dbReference type="EMBL" id="VDM43339.1"/>
    </source>
</evidence>
<organism evidence="2 3">
    <name type="scientific">Toxocara canis</name>
    <name type="common">Canine roundworm</name>
    <dbReference type="NCBI Taxonomy" id="6265"/>
    <lineage>
        <taxon>Eukaryota</taxon>
        <taxon>Metazoa</taxon>
        <taxon>Ecdysozoa</taxon>
        <taxon>Nematoda</taxon>
        <taxon>Chromadorea</taxon>
        <taxon>Rhabditida</taxon>
        <taxon>Spirurina</taxon>
        <taxon>Ascaridomorpha</taxon>
        <taxon>Ascaridoidea</taxon>
        <taxon>Toxocaridae</taxon>
        <taxon>Toxocara</taxon>
    </lineage>
</organism>
<evidence type="ECO:0000313" key="2">
    <source>
        <dbReference type="Proteomes" id="UP000050794"/>
    </source>
</evidence>